<feature type="domain" description="EAL" evidence="1">
    <location>
        <begin position="22"/>
        <end position="276"/>
    </location>
</feature>
<organism evidence="3 4">
    <name type="scientific">Thiovibrio frasassiensis</name>
    <dbReference type="NCBI Taxonomy" id="2984131"/>
    <lineage>
        <taxon>Bacteria</taxon>
        <taxon>Pseudomonadati</taxon>
        <taxon>Thermodesulfobacteriota</taxon>
        <taxon>Desulfobulbia</taxon>
        <taxon>Desulfobulbales</taxon>
        <taxon>Thiovibrionaceae</taxon>
        <taxon>Thiovibrio</taxon>
    </lineage>
</organism>
<dbReference type="CDD" id="cd01949">
    <property type="entry name" value="GGDEF"/>
    <property type="match status" value="1"/>
</dbReference>
<dbReference type="InterPro" id="IPR035919">
    <property type="entry name" value="EAL_sf"/>
</dbReference>
<evidence type="ECO:0000313" key="4">
    <source>
        <dbReference type="Proteomes" id="UP001154240"/>
    </source>
</evidence>
<dbReference type="CDD" id="cd01948">
    <property type="entry name" value="EAL"/>
    <property type="match status" value="1"/>
</dbReference>
<dbReference type="SUPFAM" id="SSF54631">
    <property type="entry name" value="CBS-domain pair"/>
    <property type="match status" value="1"/>
</dbReference>
<protein>
    <submittedName>
        <fullName evidence="3">EAL and GGDEF domain-containing protein</fullName>
    </submittedName>
</protein>
<dbReference type="PANTHER" id="PTHR33121">
    <property type="entry name" value="CYCLIC DI-GMP PHOSPHODIESTERASE PDEF"/>
    <property type="match status" value="1"/>
</dbReference>
<dbReference type="Gene3D" id="3.10.580.10">
    <property type="entry name" value="CBS-domain"/>
    <property type="match status" value="1"/>
</dbReference>
<dbReference type="InterPro" id="IPR001633">
    <property type="entry name" value="EAL_dom"/>
</dbReference>
<feature type="domain" description="GGDEF" evidence="2">
    <location>
        <begin position="455"/>
        <end position="610"/>
    </location>
</feature>
<dbReference type="PANTHER" id="PTHR33121:SF76">
    <property type="entry name" value="SIGNALING PROTEIN"/>
    <property type="match status" value="1"/>
</dbReference>
<dbReference type="InterPro" id="IPR046342">
    <property type="entry name" value="CBS_dom_sf"/>
</dbReference>
<dbReference type="InterPro" id="IPR029787">
    <property type="entry name" value="Nucleotide_cyclase"/>
</dbReference>
<proteinExistence type="predicted"/>
<evidence type="ECO:0000313" key="3">
    <source>
        <dbReference type="EMBL" id="MDG4476198.1"/>
    </source>
</evidence>
<dbReference type="AlphaFoldDB" id="A0A9X4RMH8"/>
<dbReference type="Gene3D" id="3.30.70.270">
    <property type="match status" value="1"/>
</dbReference>
<reference evidence="3" key="2">
    <citation type="submission" date="2022-10" db="EMBL/GenBank/DDBJ databases">
        <authorList>
            <person name="Aronson H.S."/>
        </authorList>
    </citation>
    <scope>NUCLEOTIDE SEQUENCE</scope>
    <source>
        <strain evidence="3">RS19-109</strain>
    </source>
</reference>
<dbReference type="NCBIfam" id="TIGR00254">
    <property type="entry name" value="GGDEF"/>
    <property type="match status" value="1"/>
</dbReference>
<dbReference type="SUPFAM" id="SSF55073">
    <property type="entry name" value="Nucleotide cyclase"/>
    <property type="match status" value="1"/>
</dbReference>
<dbReference type="InterPro" id="IPR050706">
    <property type="entry name" value="Cyclic-di-GMP_PDE-like"/>
</dbReference>
<dbReference type="EMBL" id="JAPHEH010000001">
    <property type="protein sequence ID" value="MDG4476198.1"/>
    <property type="molecule type" value="Genomic_DNA"/>
</dbReference>
<dbReference type="RefSeq" id="WP_307633168.1">
    <property type="nucleotide sequence ID" value="NZ_JAPHEH010000001.1"/>
</dbReference>
<name>A0A9X4RMH8_9BACT</name>
<comment type="caution">
    <text evidence="3">The sequence shown here is derived from an EMBL/GenBank/DDBJ whole genome shotgun (WGS) entry which is preliminary data.</text>
</comment>
<dbReference type="Proteomes" id="UP001154240">
    <property type="component" value="Unassembled WGS sequence"/>
</dbReference>
<dbReference type="Gene3D" id="3.20.20.450">
    <property type="entry name" value="EAL domain"/>
    <property type="match status" value="1"/>
</dbReference>
<dbReference type="InterPro" id="IPR000160">
    <property type="entry name" value="GGDEF_dom"/>
</dbReference>
<dbReference type="InterPro" id="IPR043128">
    <property type="entry name" value="Rev_trsase/Diguanyl_cyclase"/>
</dbReference>
<evidence type="ECO:0000259" key="2">
    <source>
        <dbReference type="PROSITE" id="PS50887"/>
    </source>
</evidence>
<evidence type="ECO:0000259" key="1">
    <source>
        <dbReference type="PROSITE" id="PS50883"/>
    </source>
</evidence>
<dbReference type="PROSITE" id="PS50887">
    <property type="entry name" value="GGDEF"/>
    <property type="match status" value="1"/>
</dbReference>
<dbReference type="SMART" id="SM00267">
    <property type="entry name" value="GGDEF"/>
    <property type="match status" value="1"/>
</dbReference>
<dbReference type="Pfam" id="PF00990">
    <property type="entry name" value="GGDEF"/>
    <property type="match status" value="1"/>
</dbReference>
<keyword evidence="4" id="KW-1185">Reference proteome</keyword>
<accession>A0A9X4RMH8</accession>
<dbReference type="SMART" id="SM00052">
    <property type="entry name" value="EAL"/>
    <property type="match status" value="1"/>
</dbReference>
<dbReference type="PROSITE" id="PS50883">
    <property type="entry name" value="EAL"/>
    <property type="match status" value="1"/>
</dbReference>
<dbReference type="GO" id="GO:0071111">
    <property type="term" value="F:cyclic-guanylate-specific phosphodiesterase activity"/>
    <property type="evidence" value="ECO:0007669"/>
    <property type="project" value="InterPro"/>
</dbReference>
<reference evidence="3" key="1">
    <citation type="journal article" date="2022" name="bioRxiv">
        <title>Thiovibrio frasassiensisgen. nov., sp. nov., an autotrophic, elemental sulfur disproportionating bacterium isolated from sulfidic karst sediment, and proposal of Thiovibrionaceae fam. nov.</title>
        <authorList>
            <person name="Aronson H."/>
            <person name="Thomas C."/>
            <person name="Bhattacharyya M."/>
            <person name="Eckstein S."/>
            <person name="Jensen S."/>
            <person name="Barco R."/>
            <person name="Macalady J."/>
            <person name="Amend J."/>
        </authorList>
    </citation>
    <scope>NUCLEOTIDE SEQUENCE</scope>
    <source>
        <strain evidence="3">RS19-109</strain>
    </source>
</reference>
<gene>
    <name evidence="3" type="ORF">OLX77_08520</name>
</gene>
<dbReference type="Pfam" id="PF00563">
    <property type="entry name" value="EAL"/>
    <property type="match status" value="1"/>
</dbReference>
<sequence>MSHSAEIVMLEKETGAKGSQPSRISRGEILDLLDNNGLTAWFQPVFSRRTGEIFGYEALARLRKPRTPSLDIGELFQRAQAEGIISSLDMVCRENSFCRAGELGFAEKNAYLYVNICPATLMHPDHRGGATDRLADECGIPKERIILEITEQEAIRNYDLFKKSVEYYRRRGYKIAIDDFGVGYGGLKMLSVIEPDYLKVDRHFITNIDKDPFKHNLVDAIATVCHKLGITVIAEGIERQEELETIAKFDIDLLQGYLLEHPGPDLSRQRFTPVVVRDDSGYCPEAPGEACTIGATVKYIEPLFPQQSLMTAHQRFMDDVKLQGIPVVDDQRVLGMLNRMHFLEKQMVGPHGYGFALSAHRAVKDVLGDDFLLVEAATPMEEVVRRIKARRGRHLYDDICVARNGKYLGTVAINALLEAITQKSIQLAKGANPLSGLPGNEFIQRTVATFLQRKVHFDVCYIDIDDFKPYNDYYGFEKGDMVIREIGRLIVDIVQPGVNDRFRFVGHIGGDDFIVITRPHASQQICQQIIDGLQGLLPEFHGAQECSEGHYYARDRQGEHRRFALLSLSIGIVSTEECPVNSYAELAFLASGVKRAAKQETGSAIVRNRREEVRSELVLEEGGQAA</sequence>
<dbReference type="SUPFAM" id="SSF141868">
    <property type="entry name" value="EAL domain-like"/>
    <property type="match status" value="1"/>
</dbReference>